<dbReference type="InterPro" id="IPR026350">
    <property type="entry name" value="GxxExxY"/>
</dbReference>
<protein>
    <submittedName>
        <fullName evidence="1">GxxExxY protein</fullName>
    </submittedName>
</protein>
<evidence type="ECO:0000313" key="2">
    <source>
        <dbReference type="Proteomes" id="UP000605990"/>
    </source>
</evidence>
<name>A0ABR7IU60_9FLAO</name>
<dbReference type="EMBL" id="JACRUN010000001">
    <property type="protein sequence ID" value="MBC5833307.1"/>
    <property type="molecule type" value="Genomic_DNA"/>
</dbReference>
<organism evidence="1 2">
    <name type="scientific">Flavobacterium bernardetii</name>
    <dbReference type="NCBI Taxonomy" id="2813823"/>
    <lineage>
        <taxon>Bacteria</taxon>
        <taxon>Pseudomonadati</taxon>
        <taxon>Bacteroidota</taxon>
        <taxon>Flavobacteriia</taxon>
        <taxon>Flavobacteriales</taxon>
        <taxon>Flavobacteriaceae</taxon>
        <taxon>Flavobacterium</taxon>
    </lineage>
</organism>
<accession>A0ABR7IU60</accession>
<proteinExistence type="predicted"/>
<dbReference type="Pfam" id="PF13366">
    <property type="entry name" value="PDDEXK_3"/>
    <property type="match status" value="1"/>
</dbReference>
<reference evidence="1 2" key="1">
    <citation type="submission" date="2020-08" db="EMBL/GenBank/DDBJ databases">
        <title>Description of novel Flavobacterium F-408 isolate.</title>
        <authorList>
            <person name="Saticioglu I.B."/>
            <person name="Duman M."/>
            <person name="Altun S."/>
        </authorList>
    </citation>
    <scope>NUCLEOTIDE SEQUENCE [LARGE SCALE GENOMIC DNA]</scope>
    <source>
        <strain evidence="1 2">F-408</strain>
    </source>
</reference>
<evidence type="ECO:0000313" key="1">
    <source>
        <dbReference type="EMBL" id="MBC5833307.1"/>
    </source>
</evidence>
<dbReference type="RefSeq" id="WP_166125408.1">
    <property type="nucleotide sequence ID" value="NZ_JAANOQ010000001.1"/>
</dbReference>
<dbReference type="Proteomes" id="UP000605990">
    <property type="component" value="Unassembled WGS sequence"/>
</dbReference>
<dbReference type="Gene3D" id="3.90.320.10">
    <property type="match status" value="1"/>
</dbReference>
<gene>
    <name evidence="1" type="ORF">H8R27_00275</name>
</gene>
<keyword evidence="2" id="KW-1185">Reference proteome</keyword>
<comment type="caution">
    <text evidence="1">The sequence shown here is derived from an EMBL/GenBank/DDBJ whole genome shotgun (WGS) entry which is preliminary data.</text>
</comment>
<dbReference type="NCBIfam" id="TIGR04256">
    <property type="entry name" value="GxxExxY"/>
    <property type="match status" value="1"/>
</dbReference>
<sequence>MEENDITYKIRGCIFNVYNNLGPGLFESVYEAALLYELSKAGLKVKNQVELAVHYDDVLLDVAFRIDILVEDSVLIELKSVEEISKVHYKQVVTYLKLSEIPIGILVNFNTDNINLNTKRIVNNFFE</sequence>
<dbReference type="InterPro" id="IPR011604">
    <property type="entry name" value="PDDEXK-like_dom_sf"/>
</dbReference>